<dbReference type="GO" id="GO:0006552">
    <property type="term" value="P:L-leucine catabolic process"/>
    <property type="evidence" value="ECO:0007669"/>
    <property type="project" value="TreeGrafter"/>
</dbReference>
<feature type="domain" description="CoA carboxyltransferase N-terminal" evidence="1">
    <location>
        <begin position="1"/>
        <end position="240"/>
    </location>
</feature>
<dbReference type="PANTHER" id="PTHR22855:SF13">
    <property type="entry name" value="METHYLCROTONOYL-COA CARBOXYLASE BETA CHAIN, MITOCHONDRIAL"/>
    <property type="match status" value="1"/>
</dbReference>
<dbReference type="GO" id="GO:0004485">
    <property type="term" value="F:methylcrotonoyl-CoA carboxylase activity"/>
    <property type="evidence" value="ECO:0007669"/>
    <property type="project" value="TreeGrafter"/>
</dbReference>
<accession>A0A382B7W6</accession>
<dbReference type="InterPro" id="IPR029045">
    <property type="entry name" value="ClpP/crotonase-like_dom_sf"/>
</dbReference>
<name>A0A382B7W6_9ZZZZ</name>
<feature type="non-terminal residue" evidence="2">
    <location>
        <position position="284"/>
    </location>
</feature>
<dbReference type="EMBL" id="UINC01028612">
    <property type="protein sequence ID" value="SVB09896.1"/>
    <property type="molecule type" value="Genomic_DNA"/>
</dbReference>
<evidence type="ECO:0000313" key="2">
    <source>
        <dbReference type="EMBL" id="SVB09896.1"/>
    </source>
</evidence>
<dbReference type="AlphaFoldDB" id="A0A382B7W6"/>
<proteinExistence type="predicted"/>
<dbReference type="GO" id="GO:1905202">
    <property type="term" value="C:methylcrotonoyl-CoA carboxylase complex"/>
    <property type="evidence" value="ECO:0007669"/>
    <property type="project" value="TreeGrafter"/>
</dbReference>
<dbReference type="InterPro" id="IPR045190">
    <property type="entry name" value="MCCB/AccD1-like"/>
</dbReference>
<sequence length="284" mass="31240">MGSSDSINRHINRGKLTVRDRINFLLDKDSFFLELSPLAGQDLYDSPLPSGGIVTGIGKIHGNRCMIVANDATVKGGTYYPITVKKHLRSQEIAFENNLPCVYLVDSGGAYLPKQDEVFPDRDHFGRIFYNQARMSANNIPQIAVVMGNCTAGGAYVPAMSDESIIVNKTGTIFLGGPPLVKAAIGEISSSEELGGADLHTSKSGVADHFAKDDKHALQICKDIFENINQSNKLFPDIFESPIYDKEELYGIINYNNQHTIDVHEIIARIVDGSKFHEFKAEYG</sequence>
<reference evidence="2" key="1">
    <citation type="submission" date="2018-05" db="EMBL/GenBank/DDBJ databases">
        <authorList>
            <person name="Lanie J.A."/>
            <person name="Ng W.-L."/>
            <person name="Kazmierczak K.M."/>
            <person name="Andrzejewski T.M."/>
            <person name="Davidsen T.M."/>
            <person name="Wayne K.J."/>
            <person name="Tettelin H."/>
            <person name="Glass J.I."/>
            <person name="Rusch D."/>
            <person name="Podicherti R."/>
            <person name="Tsui H.-C.T."/>
            <person name="Winkler M.E."/>
        </authorList>
    </citation>
    <scope>NUCLEOTIDE SEQUENCE</scope>
</reference>
<gene>
    <name evidence="2" type="ORF">METZ01_LOCUS162750</name>
</gene>
<evidence type="ECO:0000259" key="1">
    <source>
        <dbReference type="PROSITE" id="PS50980"/>
    </source>
</evidence>
<dbReference type="InterPro" id="IPR011762">
    <property type="entry name" value="COA_CT_N"/>
</dbReference>
<dbReference type="PANTHER" id="PTHR22855">
    <property type="entry name" value="ACETYL, PROPIONYL, PYRUVATE, AND GLUTACONYL CARBOXYLASE-RELATED"/>
    <property type="match status" value="1"/>
</dbReference>
<organism evidence="2">
    <name type="scientific">marine metagenome</name>
    <dbReference type="NCBI Taxonomy" id="408172"/>
    <lineage>
        <taxon>unclassified sequences</taxon>
        <taxon>metagenomes</taxon>
        <taxon>ecological metagenomes</taxon>
    </lineage>
</organism>
<dbReference type="PROSITE" id="PS50980">
    <property type="entry name" value="COA_CT_NTER"/>
    <property type="match status" value="1"/>
</dbReference>
<dbReference type="Pfam" id="PF01039">
    <property type="entry name" value="Carboxyl_trans"/>
    <property type="match status" value="1"/>
</dbReference>
<dbReference type="Gene3D" id="3.90.226.10">
    <property type="entry name" value="2-enoyl-CoA Hydratase, Chain A, domain 1"/>
    <property type="match status" value="2"/>
</dbReference>
<dbReference type="InterPro" id="IPR034733">
    <property type="entry name" value="AcCoA_carboxyl_beta"/>
</dbReference>
<protein>
    <recommendedName>
        <fullName evidence="1">CoA carboxyltransferase N-terminal domain-containing protein</fullName>
    </recommendedName>
</protein>
<dbReference type="FunFam" id="3.90.226.10:FF:000046">
    <property type="entry name" value="Geranyl-CoA carboxylase beta subunit"/>
    <property type="match status" value="1"/>
</dbReference>
<dbReference type="SUPFAM" id="SSF52096">
    <property type="entry name" value="ClpP/crotonase"/>
    <property type="match status" value="2"/>
</dbReference>